<keyword evidence="1" id="KW-0472">Membrane</keyword>
<keyword evidence="1" id="KW-0812">Transmembrane</keyword>
<evidence type="ECO:0000313" key="2">
    <source>
        <dbReference type="EMBL" id="MDM7887548.1"/>
    </source>
</evidence>
<feature type="transmembrane region" description="Helical" evidence="1">
    <location>
        <begin position="168"/>
        <end position="194"/>
    </location>
</feature>
<keyword evidence="1" id="KW-1133">Transmembrane helix</keyword>
<dbReference type="RefSeq" id="WP_289469276.1">
    <property type="nucleotide sequence ID" value="NZ_JAUCMM010000002.1"/>
</dbReference>
<sequence>MSATTATTATAMSSGVGLGFGRLVRSEWIKFRSIRSTWWCYAIIVALTIGLGAMIGAAAPVMGLPEGAEVTQEIANRQIVLLSTSSVGFTVLVAAVLGVLIITGEYGTGQVRSTFTADPGRTGAILAKAVVLAVATFVVSAVATWIGALLVSVLQADKGVTADLLDPAIAMPILGSSVYVTGIALLAFGIGLLVRSSAGGIAIALGVLLVLPIVLQLVAGLVDQQWLLDVSRFLPDQAGSQLYTYERSADQPAPEGVVLNGWSGGGILAAWVVAVGVVALATVKKRDV</sequence>
<name>A0ABT7TDA7_9MICO</name>
<evidence type="ECO:0000313" key="3">
    <source>
        <dbReference type="Proteomes" id="UP001235720"/>
    </source>
</evidence>
<feature type="transmembrane region" description="Helical" evidence="1">
    <location>
        <begin position="262"/>
        <end position="283"/>
    </location>
</feature>
<dbReference type="Pfam" id="PF12679">
    <property type="entry name" value="ABC2_membrane_2"/>
    <property type="match status" value="1"/>
</dbReference>
<keyword evidence="3" id="KW-1185">Reference proteome</keyword>
<feature type="transmembrane region" description="Helical" evidence="1">
    <location>
        <begin position="125"/>
        <end position="148"/>
    </location>
</feature>
<feature type="transmembrane region" description="Helical" evidence="1">
    <location>
        <begin position="38"/>
        <end position="59"/>
    </location>
</feature>
<dbReference type="PANTHER" id="PTHR37305">
    <property type="entry name" value="INTEGRAL MEMBRANE PROTEIN-RELATED"/>
    <property type="match status" value="1"/>
</dbReference>
<gene>
    <name evidence="2" type="ORF">QUG98_03685</name>
</gene>
<proteinExistence type="predicted"/>
<feature type="transmembrane region" description="Helical" evidence="1">
    <location>
        <begin position="201"/>
        <end position="222"/>
    </location>
</feature>
<feature type="transmembrane region" description="Helical" evidence="1">
    <location>
        <begin position="79"/>
        <end position="104"/>
    </location>
</feature>
<comment type="caution">
    <text evidence="2">The sequence shown here is derived from an EMBL/GenBank/DDBJ whole genome shotgun (WGS) entry which is preliminary data.</text>
</comment>
<dbReference type="Proteomes" id="UP001235720">
    <property type="component" value="Unassembled WGS sequence"/>
</dbReference>
<evidence type="ECO:0000256" key="1">
    <source>
        <dbReference type="SAM" id="Phobius"/>
    </source>
</evidence>
<organism evidence="2 3">
    <name type="scientific">Curtobacterium subtropicum</name>
    <dbReference type="NCBI Taxonomy" id="3055138"/>
    <lineage>
        <taxon>Bacteria</taxon>
        <taxon>Bacillati</taxon>
        <taxon>Actinomycetota</taxon>
        <taxon>Actinomycetes</taxon>
        <taxon>Micrococcales</taxon>
        <taxon>Microbacteriaceae</taxon>
        <taxon>Curtobacterium</taxon>
    </lineage>
</organism>
<dbReference type="PANTHER" id="PTHR37305:SF1">
    <property type="entry name" value="MEMBRANE PROTEIN"/>
    <property type="match status" value="1"/>
</dbReference>
<dbReference type="EMBL" id="JAUCMM010000002">
    <property type="protein sequence ID" value="MDM7887548.1"/>
    <property type="molecule type" value="Genomic_DNA"/>
</dbReference>
<protein>
    <submittedName>
        <fullName evidence="2">ABC transporter permease subunit</fullName>
    </submittedName>
</protein>
<accession>A0ABT7TDA7</accession>
<reference evidence="2 3" key="1">
    <citation type="submission" date="2023-06" db="EMBL/GenBank/DDBJ databases">
        <authorList>
            <person name="Feng G."/>
            <person name="Li J."/>
            <person name="Zhu H."/>
        </authorList>
    </citation>
    <scope>NUCLEOTIDE SEQUENCE [LARGE SCALE GENOMIC DNA]</scope>
    <source>
        <strain evidence="2 3">RHCJP20</strain>
    </source>
</reference>